<reference evidence="2" key="1">
    <citation type="submission" date="2021-02" db="EMBL/GenBank/DDBJ databases">
        <authorList>
            <person name="Nowell W R."/>
        </authorList>
    </citation>
    <scope>NUCLEOTIDE SEQUENCE</scope>
</reference>
<name>A0A8S2ZIH8_9BILA</name>
<sequence>MSSSFSAMKVTKTDDGKTSAQPKSSQLADNTVTDKVAISTKSKSTKGKQNPVSDGSPFHA</sequence>
<organism evidence="2 3">
    <name type="scientific">Rotaria magnacalcarata</name>
    <dbReference type="NCBI Taxonomy" id="392030"/>
    <lineage>
        <taxon>Eukaryota</taxon>
        <taxon>Metazoa</taxon>
        <taxon>Spiralia</taxon>
        <taxon>Gnathifera</taxon>
        <taxon>Rotifera</taxon>
        <taxon>Eurotatoria</taxon>
        <taxon>Bdelloidea</taxon>
        <taxon>Philodinida</taxon>
        <taxon>Philodinidae</taxon>
        <taxon>Rotaria</taxon>
    </lineage>
</organism>
<dbReference type="AlphaFoldDB" id="A0A8S2ZIH8"/>
<dbReference type="EMBL" id="CAJOBI010111110">
    <property type="protein sequence ID" value="CAF4633477.1"/>
    <property type="molecule type" value="Genomic_DNA"/>
</dbReference>
<feature type="region of interest" description="Disordered" evidence="1">
    <location>
        <begin position="1"/>
        <end position="60"/>
    </location>
</feature>
<gene>
    <name evidence="2" type="ORF">SMN809_LOCUS40376</name>
</gene>
<accession>A0A8S2ZIH8</accession>
<protein>
    <submittedName>
        <fullName evidence="2">Uncharacterized protein</fullName>
    </submittedName>
</protein>
<feature type="non-terminal residue" evidence="2">
    <location>
        <position position="60"/>
    </location>
</feature>
<evidence type="ECO:0000313" key="3">
    <source>
        <dbReference type="Proteomes" id="UP000676336"/>
    </source>
</evidence>
<feature type="compositionally biased region" description="Polar residues" evidence="1">
    <location>
        <begin position="18"/>
        <end position="53"/>
    </location>
</feature>
<evidence type="ECO:0000256" key="1">
    <source>
        <dbReference type="SAM" id="MobiDB-lite"/>
    </source>
</evidence>
<evidence type="ECO:0000313" key="2">
    <source>
        <dbReference type="EMBL" id="CAF4633477.1"/>
    </source>
</evidence>
<comment type="caution">
    <text evidence="2">The sequence shown here is derived from an EMBL/GenBank/DDBJ whole genome shotgun (WGS) entry which is preliminary data.</text>
</comment>
<dbReference type="Proteomes" id="UP000676336">
    <property type="component" value="Unassembled WGS sequence"/>
</dbReference>
<proteinExistence type="predicted"/>